<comment type="caution">
    <text evidence="1">The sequence shown here is derived from an EMBL/GenBank/DDBJ whole genome shotgun (WGS) entry which is preliminary data.</text>
</comment>
<gene>
    <name evidence="1" type="ORF">PsorP6_012119</name>
</gene>
<evidence type="ECO:0000313" key="1">
    <source>
        <dbReference type="EMBL" id="KAI9918638.1"/>
    </source>
</evidence>
<proteinExistence type="predicted"/>
<keyword evidence="2" id="KW-1185">Reference proteome</keyword>
<sequence length="270" mass="29623">MDCDLSQTSIKALELTLERSIGTLNLEIIHKDIGDQRYPILFVIRLGTKVHYGVFRPDRLCDAMASTLSMFRSNHFWIDCTHYLLFLNLDASPLFRSITSLLTILPTFLDDDATDIESQPERVASPQQLTPEHLSKVMEHEGGGGNDLGDVIDLLGSLDSNDATHGPLSRPSHEDGYAHNVGAVNSSEEPSRTAPGLPNSVDPPQLIPIPMGSTASLLWGFFMGHPCRQLLSTGCKRLCRRLALIVLQVSFLPPLSLALEVAWQLVASVA</sequence>
<dbReference type="EMBL" id="CM047591">
    <property type="protein sequence ID" value="KAI9918638.1"/>
    <property type="molecule type" value="Genomic_DNA"/>
</dbReference>
<organism evidence="1 2">
    <name type="scientific">Peronosclerospora sorghi</name>
    <dbReference type="NCBI Taxonomy" id="230839"/>
    <lineage>
        <taxon>Eukaryota</taxon>
        <taxon>Sar</taxon>
        <taxon>Stramenopiles</taxon>
        <taxon>Oomycota</taxon>
        <taxon>Peronosporomycetes</taxon>
        <taxon>Peronosporales</taxon>
        <taxon>Peronosporaceae</taxon>
        <taxon>Peronosclerospora</taxon>
    </lineage>
</organism>
<accession>A0ACC0WIF9</accession>
<name>A0ACC0WIF9_9STRA</name>
<reference evidence="1 2" key="1">
    <citation type="journal article" date="2022" name="bioRxiv">
        <title>The genome of the oomycete Peronosclerospora sorghi, a cosmopolitan pathogen of maize and sorghum, is inflated with dispersed pseudogenes.</title>
        <authorList>
            <person name="Fletcher K."/>
            <person name="Martin F."/>
            <person name="Isakeit T."/>
            <person name="Cavanaugh K."/>
            <person name="Magill C."/>
            <person name="Michelmore R."/>
        </authorList>
    </citation>
    <scope>NUCLEOTIDE SEQUENCE [LARGE SCALE GENOMIC DNA]</scope>
    <source>
        <strain evidence="1">P6</strain>
    </source>
</reference>
<dbReference type="Proteomes" id="UP001163321">
    <property type="component" value="Chromosome 12"/>
</dbReference>
<evidence type="ECO:0000313" key="2">
    <source>
        <dbReference type="Proteomes" id="UP001163321"/>
    </source>
</evidence>
<protein>
    <submittedName>
        <fullName evidence="1">Uncharacterized protein</fullName>
    </submittedName>
</protein>